<keyword evidence="2" id="KW-0732">Signal</keyword>
<evidence type="ECO:0000256" key="1">
    <source>
        <dbReference type="SAM" id="MobiDB-lite"/>
    </source>
</evidence>
<feature type="compositionally biased region" description="Low complexity" evidence="1">
    <location>
        <begin position="99"/>
        <end position="112"/>
    </location>
</feature>
<evidence type="ECO:0000313" key="4">
    <source>
        <dbReference type="Proteomes" id="UP001231518"/>
    </source>
</evidence>
<sequence>MAKVASVIAFMVLLAVIVEGRDWRFKSVKRVKRGYNPGTYGHGDKFGKNDERNGGLSKERMGTMGCSEEQGGGSFGSGSHELSFNRDNRPSDRRHRSFTKSSATASASAVAFNKDQKTNL</sequence>
<comment type="caution">
    <text evidence="3">The sequence shown here is derived from an EMBL/GenBank/DDBJ whole genome shotgun (WGS) entry which is preliminary data.</text>
</comment>
<name>A0AAD8E062_MYTSE</name>
<reference evidence="3" key="1">
    <citation type="submission" date="2023-03" db="EMBL/GenBank/DDBJ databases">
        <title>Chromosome-level genomes of two armyworms, Mythimna separata and Mythimna loreyi, provide insights into the biosynthesis and reception of sex pheromones.</title>
        <authorList>
            <person name="Zhao H."/>
        </authorList>
    </citation>
    <scope>NUCLEOTIDE SEQUENCE</scope>
    <source>
        <strain evidence="3">BeijingLab</strain>
        <tissue evidence="3">Pupa</tissue>
    </source>
</reference>
<evidence type="ECO:0000313" key="3">
    <source>
        <dbReference type="EMBL" id="KAJ8735295.1"/>
    </source>
</evidence>
<proteinExistence type="predicted"/>
<feature type="region of interest" description="Disordered" evidence="1">
    <location>
        <begin position="34"/>
        <end position="120"/>
    </location>
</feature>
<dbReference type="Proteomes" id="UP001231518">
    <property type="component" value="Chromosome 2"/>
</dbReference>
<dbReference type="AlphaFoldDB" id="A0AAD8E062"/>
<dbReference type="EMBL" id="JARGEI010000002">
    <property type="protein sequence ID" value="KAJ8735295.1"/>
    <property type="molecule type" value="Genomic_DNA"/>
</dbReference>
<gene>
    <name evidence="3" type="ORF">PYW07_006915</name>
</gene>
<keyword evidence="4" id="KW-1185">Reference proteome</keyword>
<feature type="signal peptide" evidence="2">
    <location>
        <begin position="1"/>
        <end position="20"/>
    </location>
</feature>
<accession>A0AAD8E062</accession>
<evidence type="ECO:0000256" key="2">
    <source>
        <dbReference type="SAM" id="SignalP"/>
    </source>
</evidence>
<feature type="compositionally biased region" description="Basic and acidic residues" evidence="1">
    <location>
        <begin position="42"/>
        <end position="61"/>
    </location>
</feature>
<organism evidence="3 4">
    <name type="scientific">Mythimna separata</name>
    <name type="common">Oriental armyworm</name>
    <name type="synonym">Pseudaletia separata</name>
    <dbReference type="NCBI Taxonomy" id="271217"/>
    <lineage>
        <taxon>Eukaryota</taxon>
        <taxon>Metazoa</taxon>
        <taxon>Ecdysozoa</taxon>
        <taxon>Arthropoda</taxon>
        <taxon>Hexapoda</taxon>
        <taxon>Insecta</taxon>
        <taxon>Pterygota</taxon>
        <taxon>Neoptera</taxon>
        <taxon>Endopterygota</taxon>
        <taxon>Lepidoptera</taxon>
        <taxon>Glossata</taxon>
        <taxon>Ditrysia</taxon>
        <taxon>Noctuoidea</taxon>
        <taxon>Noctuidae</taxon>
        <taxon>Noctuinae</taxon>
        <taxon>Hadenini</taxon>
        <taxon>Mythimna</taxon>
    </lineage>
</organism>
<feature type="chain" id="PRO_5041935695" evidence="2">
    <location>
        <begin position="21"/>
        <end position="120"/>
    </location>
</feature>
<protein>
    <submittedName>
        <fullName evidence="3">Uncharacterized protein</fullName>
    </submittedName>
</protein>